<evidence type="ECO:0000313" key="3">
    <source>
        <dbReference type="Proteomes" id="UP000288805"/>
    </source>
</evidence>
<dbReference type="AlphaFoldDB" id="A0A438GAW4"/>
<reference evidence="2 3" key="1">
    <citation type="journal article" date="2018" name="PLoS Genet.">
        <title>Population sequencing reveals clonal diversity and ancestral inbreeding in the grapevine cultivar Chardonnay.</title>
        <authorList>
            <person name="Roach M.J."/>
            <person name="Johnson D.L."/>
            <person name="Bohlmann J."/>
            <person name="van Vuuren H.J."/>
            <person name="Jones S.J."/>
            <person name="Pretorius I.S."/>
            <person name="Schmidt S.A."/>
            <person name="Borneman A.R."/>
        </authorList>
    </citation>
    <scope>NUCLEOTIDE SEQUENCE [LARGE SCALE GENOMIC DNA]</scope>
    <source>
        <strain evidence="3">cv. Chardonnay</strain>
        <tissue evidence="2">Leaf</tissue>
    </source>
</reference>
<evidence type="ECO:0000313" key="2">
    <source>
        <dbReference type="EMBL" id="RVW69362.1"/>
    </source>
</evidence>
<feature type="compositionally biased region" description="Polar residues" evidence="1">
    <location>
        <begin position="1"/>
        <end position="13"/>
    </location>
</feature>
<feature type="compositionally biased region" description="Low complexity" evidence="1">
    <location>
        <begin position="14"/>
        <end position="31"/>
    </location>
</feature>
<feature type="region of interest" description="Disordered" evidence="1">
    <location>
        <begin position="1"/>
        <end position="31"/>
    </location>
</feature>
<organism evidence="2 3">
    <name type="scientific">Vitis vinifera</name>
    <name type="common">Grape</name>
    <dbReference type="NCBI Taxonomy" id="29760"/>
    <lineage>
        <taxon>Eukaryota</taxon>
        <taxon>Viridiplantae</taxon>
        <taxon>Streptophyta</taxon>
        <taxon>Embryophyta</taxon>
        <taxon>Tracheophyta</taxon>
        <taxon>Spermatophyta</taxon>
        <taxon>Magnoliopsida</taxon>
        <taxon>eudicotyledons</taxon>
        <taxon>Gunneridae</taxon>
        <taxon>Pentapetalae</taxon>
        <taxon>rosids</taxon>
        <taxon>Vitales</taxon>
        <taxon>Vitaceae</taxon>
        <taxon>Viteae</taxon>
        <taxon>Vitis</taxon>
    </lineage>
</organism>
<protein>
    <recommendedName>
        <fullName evidence="4">Retrotransposon gag domain-containing protein</fullName>
    </recommendedName>
</protein>
<proteinExistence type="predicted"/>
<gene>
    <name evidence="2" type="ORF">CK203_054894</name>
</gene>
<dbReference type="Proteomes" id="UP000288805">
    <property type="component" value="Unassembled WGS sequence"/>
</dbReference>
<evidence type="ECO:0008006" key="4">
    <source>
        <dbReference type="Google" id="ProtNLM"/>
    </source>
</evidence>
<sequence length="172" mass="20160">MPVTHSGNSYAMANTQNTNDQNPNNQNTNHPQLQHQIDQIATVLEQITHRLDVMDERHAREEYGPFNRRGRRAVRDGERLDESDGDAAYQPLDELTKRMRVDVPDFFGKLEPNAFEDWLTAIEDYFDWFDVSEDRKVPYVRMKLKGMHEHGGEVWKNNYAVHDDQQFLTGKK</sequence>
<accession>A0A438GAW4</accession>
<evidence type="ECO:0000256" key="1">
    <source>
        <dbReference type="SAM" id="MobiDB-lite"/>
    </source>
</evidence>
<comment type="caution">
    <text evidence="2">The sequence shown here is derived from an EMBL/GenBank/DDBJ whole genome shotgun (WGS) entry which is preliminary data.</text>
</comment>
<dbReference type="EMBL" id="QGNW01000500">
    <property type="protein sequence ID" value="RVW69362.1"/>
    <property type="molecule type" value="Genomic_DNA"/>
</dbReference>
<name>A0A438GAW4_VITVI</name>